<dbReference type="Gene3D" id="2.170.190.11">
    <property type="entry name" value="Molybdopterin biosynthesis moea protein, domain 3"/>
    <property type="match status" value="1"/>
</dbReference>
<dbReference type="Proteomes" id="UP000199695">
    <property type="component" value="Unassembled WGS sequence"/>
</dbReference>
<proteinExistence type="inferred from homology"/>
<dbReference type="FunFam" id="3.40.980.10:FF:000004">
    <property type="entry name" value="Molybdopterin molybdenumtransferase"/>
    <property type="match status" value="1"/>
</dbReference>
<comment type="function">
    <text evidence="2 13">Catalyzes the insertion of molybdate into adenylated molybdopterin with the concomitant release of AMP.</text>
</comment>
<name>A0A1H8ADZ4_9BACL</name>
<dbReference type="UniPathway" id="UPA00344"/>
<feature type="domain" description="MoaB/Mog" evidence="14">
    <location>
        <begin position="189"/>
        <end position="327"/>
    </location>
</feature>
<dbReference type="GO" id="GO:0005829">
    <property type="term" value="C:cytosol"/>
    <property type="evidence" value="ECO:0007669"/>
    <property type="project" value="TreeGrafter"/>
</dbReference>
<dbReference type="InterPro" id="IPR036688">
    <property type="entry name" value="MoeA_C_domain_IV_sf"/>
</dbReference>
<evidence type="ECO:0000256" key="11">
    <source>
        <dbReference type="ARBA" id="ARBA00023150"/>
    </source>
</evidence>
<dbReference type="CDD" id="cd00887">
    <property type="entry name" value="MoeA"/>
    <property type="match status" value="1"/>
</dbReference>
<dbReference type="GO" id="GO:0006777">
    <property type="term" value="P:Mo-molybdopterin cofactor biosynthetic process"/>
    <property type="evidence" value="ECO:0007669"/>
    <property type="project" value="UniProtKB-UniRule"/>
</dbReference>
<evidence type="ECO:0000259" key="14">
    <source>
        <dbReference type="SMART" id="SM00852"/>
    </source>
</evidence>
<dbReference type="RefSeq" id="WP_089964360.1">
    <property type="nucleotide sequence ID" value="NZ_FOCQ01000001.1"/>
</dbReference>
<keyword evidence="9 13" id="KW-0479">Metal-binding</keyword>
<evidence type="ECO:0000313" key="16">
    <source>
        <dbReference type="Proteomes" id="UP000199695"/>
    </source>
</evidence>
<dbReference type="InterPro" id="IPR036425">
    <property type="entry name" value="MoaB/Mog-like_dom_sf"/>
</dbReference>
<dbReference type="GO" id="GO:0046872">
    <property type="term" value="F:metal ion binding"/>
    <property type="evidence" value="ECO:0007669"/>
    <property type="project" value="UniProtKB-UniRule"/>
</dbReference>
<dbReference type="AlphaFoldDB" id="A0A1H8ADZ4"/>
<dbReference type="FunFam" id="2.170.190.11:FF:000001">
    <property type="entry name" value="Molybdopterin molybdenumtransferase"/>
    <property type="match status" value="1"/>
</dbReference>
<evidence type="ECO:0000256" key="9">
    <source>
        <dbReference type="ARBA" id="ARBA00022723"/>
    </source>
</evidence>
<keyword evidence="7 13" id="KW-0500">Molybdenum</keyword>
<dbReference type="PANTHER" id="PTHR10192">
    <property type="entry name" value="MOLYBDOPTERIN BIOSYNTHESIS PROTEIN"/>
    <property type="match status" value="1"/>
</dbReference>
<keyword evidence="8 13" id="KW-0808">Transferase</keyword>
<dbReference type="SUPFAM" id="SSF53218">
    <property type="entry name" value="Molybdenum cofactor biosynthesis proteins"/>
    <property type="match status" value="1"/>
</dbReference>
<dbReference type="Gene3D" id="3.40.980.10">
    <property type="entry name" value="MoaB/Mog-like domain"/>
    <property type="match status" value="1"/>
</dbReference>
<dbReference type="Gene3D" id="2.40.340.10">
    <property type="entry name" value="MoeA, C-terminal, domain IV"/>
    <property type="match status" value="1"/>
</dbReference>
<comment type="pathway">
    <text evidence="3 13">Cofactor biosynthesis; molybdopterin biosynthesis.</text>
</comment>
<evidence type="ECO:0000256" key="12">
    <source>
        <dbReference type="ARBA" id="ARBA00047317"/>
    </source>
</evidence>
<dbReference type="OrthoDB" id="9804758at2"/>
<comment type="similarity">
    <text evidence="4 13">Belongs to the MoeA family.</text>
</comment>
<gene>
    <name evidence="15" type="ORF">SAMN05444955_10139</name>
</gene>
<dbReference type="Pfam" id="PF00994">
    <property type="entry name" value="MoCF_biosynth"/>
    <property type="match status" value="1"/>
</dbReference>
<dbReference type="InterPro" id="IPR005111">
    <property type="entry name" value="MoeA_C_domain_IV"/>
</dbReference>
<dbReference type="InterPro" id="IPR005110">
    <property type="entry name" value="MoeA_linker/N"/>
</dbReference>
<sequence>MRFNREIVKVAEAQQRVRPYIRTGKTEKVALLDSFGRYLAEDIRANEPLPHFRRSGMDGFAIRSADTKGASRDNPVWFQVIETIPCGSVPEKDVQPGTASRIMTGAAVPNGADAVVMLEMTRTEERDGQVFISVSREIPPGHNITPVGSEVEQGKLLLEKGRKINAGAAALLATFGYAEVEVYKRPRVAVFATGSELLDVESPLQPGKIRNSNSYLLASLLLDAGACPLIHKTLPDDPDRAQAAILAAFDEADLVITTGGVSVGDYDILVDIFERWDGRMLFNKVAMRPGSPTTVGIWKDKFLFALSGNPGACFVGFELFVRPVLKGMQGKADPDLPYFTATMAEDFTTPCPFERFVRAYRYVTDGKVFVKPAGMEKSSITLTIKDTDCLIVVPPGGRGVLAGDQVKVISLAEWE</sequence>
<evidence type="ECO:0000256" key="5">
    <source>
        <dbReference type="ARBA" id="ARBA00013269"/>
    </source>
</evidence>
<dbReference type="InterPro" id="IPR036135">
    <property type="entry name" value="MoeA_linker/N_sf"/>
</dbReference>
<evidence type="ECO:0000313" key="15">
    <source>
        <dbReference type="EMBL" id="SEM67757.1"/>
    </source>
</evidence>
<dbReference type="SUPFAM" id="SSF63867">
    <property type="entry name" value="MoeA C-terminal domain-like"/>
    <property type="match status" value="1"/>
</dbReference>
<evidence type="ECO:0000256" key="1">
    <source>
        <dbReference type="ARBA" id="ARBA00001946"/>
    </source>
</evidence>
<evidence type="ECO:0000256" key="10">
    <source>
        <dbReference type="ARBA" id="ARBA00022842"/>
    </source>
</evidence>
<dbReference type="Gene3D" id="3.90.105.10">
    <property type="entry name" value="Molybdopterin biosynthesis moea protein, domain 2"/>
    <property type="match status" value="1"/>
</dbReference>
<dbReference type="SMART" id="SM00852">
    <property type="entry name" value="MoCF_biosynth"/>
    <property type="match status" value="1"/>
</dbReference>
<keyword evidence="11 13" id="KW-0501">Molybdenum cofactor biosynthesis</keyword>
<keyword evidence="16" id="KW-1185">Reference proteome</keyword>
<dbReference type="EC" id="2.10.1.1" evidence="5 13"/>
<dbReference type="InterPro" id="IPR001453">
    <property type="entry name" value="MoaB/Mog_dom"/>
</dbReference>
<reference evidence="15 16" key="1">
    <citation type="submission" date="2016-10" db="EMBL/GenBank/DDBJ databases">
        <authorList>
            <person name="de Groot N.N."/>
        </authorList>
    </citation>
    <scope>NUCLEOTIDE SEQUENCE [LARGE SCALE GENOMIC DNA]</scope>
    <source>
        <strain evidence="15 16">DSM 46701</strain>
    </source>
</reference>
<dbReference type="InterPro" id="IPR038987">
    <property type="entry name" value="MoeA-like"/>
</dbReference>
<comment type="cofactor">
    <cofactor evidence="1 13">
        <name>Mg(2+)</name>
        <dbReference type="ChEBI" id="CHEBI:18420"/>
    </cofactor>
</comment>
<organism evidence="15 16">
    <name type="scientific">Lihuaxuella thermophila</name>
    <dbReference type="NCBI Taxonomy" id="1173111"/>
    <lineage>
        <taxon>Bacteria</taxon>
        <taxon>Bacillati</taxon>
        <taxon>Bacillota</taxon>
        <taxon>Bacilli</taxon>
        <taxon>Bacillales</taxon>
        <taxon>Thermoactinomycetaceae</taxon>
        <taxon>Lihuaxuella</taxon>
    </lineage>
</organism>
<dbReference type="GO" id="GO:0061599">
    <property type="term" value="F:molybdopterin molybdotransferase activity"/>
    <property type="evidence" value="ECO:0007669"/>
    <property type="project" value="UniProtKB-UniRule"/>
</dbReference>
<evidence type="ECO:0000256" key="3">
    <source>
        <dbReference type="ARBA" id="ARBA00005046"/>
    </source>
</evidence>
<comment type="catalytic activity">
    <reaction evidence="12">
        <text>adenylyl-molybdopterin + molybdate = Mo-molybdopterin + AMP + H(+)</text>
        <dbReference type="Rhea" id="RHEA:35047"/>
        <dbReference type="ChEBI" id="CHEBI:15378"/>
        <dbReference type="ChEBI" id="CHEBI:36264"/>
        <dbReference type="ChEBI" id="CHEBI:62727"/>
        <dbReference type="ChEBI" id="CHEBI:71302"/>
        <dbReference type="ChEBI" id="CHEBI:456215"/>
        <dbReference type="EC" id="2.10.1.1"/>
    </reaction>
</comment>
<dbReference type="SUPFAM" id="SSF63882">
    <property type="entry name" value="MoeA N-terminal region -like"/>
    <property type="match status" value="1"/>
</dbReference>
<evidence type="ECO:0000256" key="2">
    <source>
        <dbReference type="ARBA" id="ARBA00002901"/>
    </source>
</evidence>
<dbReference type="NCBIfam" id="TIGR00177">
    <property type="entry name" value="molyb_syn"/>
    <property type="match status" value="1"/>
</dbReference>
<evidence type="ECO:0000256" key="4">
    <source>
        <dbReference type="ARBA" id="ARBA00010763"/>
    </source>
</evidence>
<evidence type="ECO:0000256" key="6">
    <source>
        <dbReference type="ARBA" id="ARBA00021108"/>
    </source>
</evidence>
<protein>
    <recommendedName>
        <fullName evidence="6 13">Molybdopterin molybdenumtransferase</fullName>
        <ecNumber evidence="5 13">2.10.1.1</ecNumber>
    </recommendedName>
</protein>
<evidence type="ECO:0000256" key="8">
    <source>
        <dbReference type="ARBA" id="ARBA00022679"/>
    </source>
</evidence>
<evidence type="ECO:0000256" key="13">
    <source>
        <dbReference type="RuleBase" id="RU365090"/>
    </source>
</evidence>
<dbReference type="Pfam" id="PF03453">
    <property type="entry name" value="MoeA_N"/>
    <property type="match status" value="1"/>
</dbReference>
<dbReference type="Pfam" id="PF03454">
    <property type="entry name" value="MoeA_C"/>
    <property type="match status" value="1"/>
</dbReference>
<dbReference type="NCBIfam" id="NF045515">
    <property type="entry name" value="Glp_gephyrin"/>
    <property type="match status" value="1"/>
</dbReference>
<accession>A0A1H8ADZ4</accession>
<dbReference type="EMBL" id="FOCQ01000001">
    <property type="protein sequence ID" value="SEM67757.1"/>
    <property type="molecule type" value="Genomic_DNA"/>
</dbReference>
<keyword evidence="10 13" id="KW-0460">Magnesium</keyword>
<dbReference type="PANTHER" id="PTHR10192:SF5">
    <property type="entry name" value="GEPHYRIN"/>
    <property type="match status" value="1"/>
</dbReference>
<evidence type="ECO:0000256" key="7">
    <source>
        <dbReference type="ARBA" id="ARBA00022505"/>
    </source>
</evidence>
<dbReference type="STRING" id="1173111.SAMN05444955_10139"/>